<dbReference type="InterPro" id="IPR052358">
    <property type="entry name" value="Aro_Compnd_Degr_Hydrolases"/>
</dbReference>
<dbReference type="AlphaFoldDB" id="A0A6P1BAK4"/>
<dbReference type="InterPro" id="IPR032466">
    <property type="entry name" value="Metal_Hydrolase"/>
</dbReference>
<gene>
    <name evidence="3" type="ORF">FNJ47_05100</name>
</gene>
<dbReference type="PANTHER" id="PTHR35563">
    <property type="entry name" value="BARREL METAL-DEPENDENT HYDROLASE, PUTATIVE (AFU_ORTHOLOGUE AFUA_1G16240)-RELATED"/>
    <property type="match status" value="1"/>
</dbReference>
<dbReference type="InterPro" id="IPR006680">
    <property type="entry name" value="Amidohydro-rel"/>
</dbReference>
<organism evidence="3 4">
    <name type="scientific">Bradyrhizobium uaiense</name>
    <dbReference type="NCBI Taxonomy" id="2594946"/>
    <lineage>
        <taxon>Bacteria</taxon>
        <taxon>Pseudomonadati</taxon>
        <taxon>Pseudomonadota</taxon>
        <taxon>Alphaproteobacteria</taxon>
        <taxon>Hyphomicrobiales</taxon>
        <taxon>Nitrobacteraceae</taxon>
        <taxon>Bradyrhizobium</taxon>
    </lineage>
</organism>
<feature type="signal peptide" evidence="1">
    <location>
        <begin position="1"/>
        <end position="19"/>
    </location>
</feature>
<proteinExistence type="predicted"/>
<keyword evidence="4" id="KW-1185">Reference proteome</keyword>
<accession>A0A6P1BAK4</accession>
<feature type="domain" description="Amidohydrolase-related" evidence="2">
    <location>
        <begin position="56"/>
        <end position="317"/>
    </location>
</feature>
<evidence type="ECO:0000259" key="2">
    <source>
        <dbReference type="Pfam" id="PF04909"/>
    </source>
</evidence>
<comment type="caution">
    <text evidence="3">The sequence shown here is derived from an EMBL/GenBank/DDBJ whole genome shotgun (WGS) entry which is preliminary data.</text>
</comment>
<feature type="chain" id="PRO_5026861682" evidence="1">
    <location>
        <begin position="20"/>
        <end position="322"/>
    </location>
</feature>
<keyword evidence="1" id="KW-0732">Signal</keyword>
<dbReference type="GO" id="GO:0016787">
    <property type="term" value="F:hydrolase activity"/>
    <property type="evidence" value="ECO:0007669"/>
    <property type="project" value="UniProtKB-KW"/>
</dbReference>
<evidence type="ECO:0000256" key="1">
    <source>
        <dbReference type="SAM" id="SignalP"/>
    </source>
</evidence>
<protein>
    <submittedName>
        <fullName evidence="3">Amidohydrolase family protein</fullName>
    </submittedName>
</protein>
<dbReference type="Proteomes" id="UP000468531">
    <property type="component" value="Unassembled WGS sequence"/>
</dbReference>
<sequence length="322" mass="35111">MGRANFVALAMLTRRTILAGLGASLVPHVATAQAEEVRWSSGSGKPRFIAPAGATDCHFHTYDKTYPLMKGATLLPEDALPDDYRALQRRIGTTRGVIIQPSTYGIDNRLQIASRQALGAENFRVIAVVAEDISDVDLRRLDEQGVRGVRFNLGFPGVLTVESLKPLAPRLADLGWHCQINMRPKQIEDHADLLASLPGRLVFDHLAQVPQPAGVESAPYKIIRGLIDRGKTWVKLSGPYVSSKQGAPDYADAGVVAAAYVKAAPERLVWGSDWPHPSERDSKPDDARLFDLFAQCAGSDVVFKRILVDNPAELYGFPKVAP</sequence>
<keyword evidence="3" id="KW-0378">Hydrolase</keyword>
<dbReference type="Gene3D" id="3.20.20.140">
    <property type="entry name" value="Metal-dependent hydrolases"/>
    <property type="match status" value="1"/>
</dbReference>
<dbReference type="EMBL" id="VKHP01000011">
    <property type="protein sequence ID" value="NEU95224.1"/>
    <property type="molecule type" value="Genomic_DNA"/>
</dbReference>
<name>A0A6P1BAK4_9BRAD</name>
<evidence type="ECO:0000313" key="4">
    <source>
        <dbReference type="Proteomes" id="UP000468531"/>
    </source>
</evidence>
<evidence type="ECO:0000313" key="3">
    <source>
        <dbReference type="EMBL" id="NEU95224.1"/>
    </source>
</evidence>
<dbReference type="SUPFAM" id="SSF51556">
    <property type="entry name" value="Metallo-dependent hydrolases"/>
    <property type="match status" value="1"/>
</dbReference>
<dbReference type="PANTHER" id="PTHR35563:SF2">
    <property type="entry name" value="BARREL METAL-DEPENDENT HYDROLASE, PUTATIVE (AFU_ORTHOLOGUE AFUA_1G16240)-RELATED"/>
    <property type="match status" value="1"/>
</dbReference>
<dbReference type="Pfam" id="PF04909">
    <property type="entry name" value="Amidohydro_2"/>
    <property type="match status" value="1"/>
</dbReference>
<reference evidence="3 4" key="1">
    <citation type="journal article" date="2020" name="Arch. Microbiol.">
        <title>Bradyrhizobium uaiense sp. nov., a new highly efficient cowpea symbiont.</title>
        <authorList>
            <person name="Cabral Michel D."/>
            <person name="Azarias Guimaraes A."/>
            <person name="Martins da Costa E."/>
            <person name="Soares de Carvalho T."/>
            <person name="Balsanelli E."/>
            <person name="Willems A."/>
            <person name="Maltempi de Souza E."/>
            <person name="de Souza Moreira F.M."/>
        </authorList>
    </citation>
    <scope>NUCLEOTIDE SEQUENCE [LARGE SCALE GENOMIC DNA]</scope>
    <source>
        <strain evidence="3 4">UFLA 03-164</strain>
    </source>
</reference>